<protein>
    <submittedName>
        <fullName evidence="5">Histidine phosphatase family protein</fullName>
    </submittedName>
</protein>
<comment type="caution">
    <text evidence="5">The sequence shown here is derived from an EMBL/GenBank/DDBJ whole genome shotgun (WGS) entry which is preliminary data.</text>
</comment>
<dbReference type="InterPro" id="IPR050275">
    <property type="entry name" value="PGM_Phosphatase"/>
</dbReference>
<reference evidence="5 6" key="1">
    <citation type="submission" date="2018-10" db="EMBL/GenBank/DDBJ databases">
        <title>Phylogenomics of Brevibacillus.</title>
        <authorList>
            <person name="Dunlap C."/>
        </authorList>
    </citation>
    <scope>NUCLEOTIDE SEQUENCE [LARGE SCALE GENOMIC DNA]</scope>
    <source>
        <strain evidence="5 6">JCM 15774</strain>
    </source>
</reference>
<dbReference type="PRINTS" id="PR00991">
    <property type="entry name" value="6PFRUCTKNASE"/>
</dbReference>
<sequence length="193" mass="21776">METILYLIRHGETEWNQIRRIQGHSDIDLNELGLRQAEQVARRFQGEIIHAVYSSDLSRARVTASRIAEQSGSSISTRMTLRERCYGEWEGLTYEEIRARFEAQDEAACGIETFEDMQTRAVTALTEVASSHPGESVVVVSHGGLINSFLHYVTAGEQGTGITRIDNTGITMFRYVDGQWEVLQVNNTDHLEI</sequence>
<dbReference type="PANTHER" id="PTHR48100:SF1">
    <property type="entry name" value="HISTIDINE PHOSPHATASE FAMILY PROTEIN-RELATED"/>
    <property type="match status" value="1"/>
</dbReference>
<dbReference type="InterPro" id="IPR013078">
    <property type="entry name" value="His_Pase_superF_clade-1"/>
</dbReference>
<dbReference type="GO" id="GO:0005524">
    <property type="term" value="F:ATP binding"/>
    <property type="evidence" value="ECO:0007669"/>
    <property type="project" value="InterPro"/>
</dbReference>
<dbReference type="EMBL" id="RHHU01000017">
    <property type="protein sequence ID" value="RNB80663.1"/>
    <property type="molecule type" value="Genomic_DNA"/>
</dbReference>
<dbReference type="PANTHER" id="PTHR48100">
    <property type="entry name" value="BROAD-SPECIFICITY PHOSPHATASE YOR283W-RELATED"/>
    <property type="match status" value="1"/>
</dbReference>
<evidence type="ECO:0000313" key="6">
    <source>
        <dbReference type="Proteomes" id="UP000269573"/>
    </source>
</evidence>
<dbReference type="InterPro" id="IPR001345">
    <property type="entry name" value="PG/BPGM_mutase_AS"/>
</dbReference>
<keyword evidence="1" id="KW-0324">Glycolysis</keyword>
<evidence type="ECO:0000313" key="5">
    <source>
        <dbReference type="EMBL" id="RNB80663.1"/>
    </source>
</evidence>
<proteinExistence type="predicted"/>
<gene>
    <name evidence="5" type="ORF">EDM59_25435</name>
</gene>
<dbReference type="PROSITE" id="PS00175">
    <property type="entry name" value="PG_MUTASE"/>
    <property type="match status" value="1"/>
</dbReference>
<organism evidence="5 6">
    <name type="scientific">Brevibacillus nitrificans</name>
    <dbReference type="NCBI Taxonomy" id="651560"/>
    <lineage>
        <taxon>Bacteria</taxon>
        <taxon>Bacillati</taxon>
        <taxon>Bacillota</taxon>
        <taxon>Bacilli</taxon>
        <taxon>Bacillales</taxon>
        <taxon>Paenibacillaceae</taxon>
        <taxon>Brevibacillus</taxon>
    </lineage>
</organism>
<evidence type="ECO:0000256" key="1">
    <source>
        <dbReference type="ARBA" id="ARBA00023152"/>
    </source>
</evidence>
<dbReference type="GO" id="GO:0016791">
    <property type="term" value="F:phosphatase activity"/>
    <property type="evidence" value="ECO:0007669"/>
    <property type="project" value="TreeGrafter"/>
</dbReference>
<dbReference type="InterPro" id="IPR029033">
    <property type="entry name" value="His_PPase_superfam"/>
</dbReference>
<feature type="binding site" evidence="4">
    <location>
        <position position="59"/>
    </location>
    <ligand>
        <name>substrate</name>
    </ligand>
</feature>
<dbReference type="GO" id="GO:0006003">
    <property type="term" value="P:fructose 2,6-bisphosphate metabolic process"/>
    <property type="evidence" value="ECO:0007669"/>
    <property type="project" value="InterPro"/>
</dbReference>
<dbReference type="GO" id="GO:0005737">
    <property type="term" value="C:cytoplasm"/>
    <property type="evidence" value="ECO:0007669"/>
    <property type="project" value="TreeGrafter"/>
</dbReference>
<keyword evidence="2" id="KW-0413">Isomerase</keyword>
<dbReference type="RefSeq" id="WP_122926191.1">
    <property type="nucleotide sequence ID" value="NZ_RHHU01000017.1"/>
</dbReference>
<evidence type="ECO:0000256" key="4">
    <source>
        <dbReference type="PIRSR" id="PIRSR613078-2"/>
    </source>
</evidence>
<evidence type="ECO:0000256" key="3">
    <source>
        <dbReference type="PIRSR" id="PIRSR613078-1"/>
    </source>
</evidence>
<feature type="binding site" evidence="4">
    <location>
        <begin position="83"/>
        <end position="86"/>
    </location>
    <ligand>
        <name>substrate</name>
    </ligand>
</feature>
<dbReference type="InterPro" id="IPR003094">
    <property type="entry name" value="6Pfruct_kin"/>
</dbReference>
<name>A0A3M8CY92_9BACL</name>
<accession>A0A3M8CY92</accession>
<dbReference type="AlphaFoldDB" id="A0A3M8CY92"/>
<dbReference type="CDD" id="cd07067">
    <property type="entry name" value="HP_PGM_like"/>
    <property type="match status" value="1"/>
</dbReference>
<evidence type="ECO:0000256" key="2">
    <source>
        <dbReference type="ARBA" id="ARBA00023235"/>
    </source>
</evidence>
<feature type="active site" description="Tele-phosphohistidine intermediate" evidence="3">
    <location>
        <position position="10"/>
    </location>
</feature>
<dbReference type="Pfam" id="PF00300">
    <property type="entry name" value="His_Phos_1"/>
    <property type="match status" value="1"/>
</dbReference>
<keyword evidence="6" id="KW-1185">Reference proteome</keyword>
<dbReference type="SUPFAM" id="SSF53254">
    <property type="entry name" value="Phosphoglycerate mutase-like"/>
    <property type="match status" value="1"/>
</dbReference>
<dbReference type="Proteomes" id="UP000269573">
    <property type="component" value="Unassembled WGS sequence"/>
</dbReference>
<feature type="binding site" evidence="4">
    <location>
        <begin position="9"/>
        <end position="16"/>
    </location>
    <ligand>
        <name>substrate</name>
    </ligand>
</feature>
<feature type="active site" description="Proton donor/acceptor" evidence="3">
    <location>
        <position position="83"/>
    </location>
</feature>
<dbReference type="SMART" id="SM00855">
    <property type="entry name" value="PGAM"/>
    <property type="match status" value="1"/>
</dbReference>
<dbReference type="Gene3D" id="3.40.50.1240">
    <property type="entry name" value="Phosphoglycerate mutase-like"/>
    <property type="match status" value="1"/>
</dbReference>